<dbReference type="GO" id="GO:0006457">
    <property type="term" value="P:protein folding"/>
    <property type="evidence" value="ECO:0007669"/>
    <property type="project" value="InterPro"/>
</dbReference>
<evidence type="ECO:0000256" key="7">
    <source>
        <dbReference type="SAM" id="MobiDB-lite"/>
    </source>
</evidence>
<feature type="chain" id="PRO_5042063488" evidence="8">
    <location>
        <begin position="20"/>
        <end position="184"/>
    </location>
</feature>
<proteinExistence type="inferred from homology"/>
<keyword evidence="6" id="KW-0143">Chaperone</keyword>
<feature type="signal peptide" evidence="8">
    <location>
        <begin position="1"/>
        <end position="19"/>
    </location>
</feature>
<dbReference type="PANTHER" id="PTHR17600">
    <property type="entry name" value="MESODERM DEVELOPMENT CANDIDATE 2"/>
    <property type="match status" value="1"/>
</dbReference>
<keyword evidence="9" id="KW-0675">Receptor</keyword>
<keyword evidence="5" id="KW-0256">Endoplasmic reticulum</keyword>
<reference evidence="9" key="1">
    <citation type="submission" date="2022-01" db="EMBL/GenBank/DDBJ databases">
        <title>Genome Sequence Resource for Two Populations of Ditylenchus destructor, the Migratory Endoparasitic Phytonematode.</title>
        <authorList>
            <person name="Zhang H."/>
            <person name="Lin R."/>
            <person name="Xie B."/>
        </authorList>
    </citation>
    <scope>NUCLEOTIDE SEQUENCE</scope>
    <source>
        <strain evidence="9">BazhouSP</strain>
    </source>
</reference>
<comment type="caution">
    <text evidence="9">The sequence shown here is derived from an EMBL/GenBank/DDBJ whole genome shotgun (WGS) entry which is preliminary data.</text>
</comment>
<accession>A0AAD4RA93</accession>
<evidence type="ECO:0000256" key="5">
    <source>
        <dbReference type="ARBA" id="ARBA00022824"/>
    </source>
</evidence>
<name>A0AAD4RA93_9BILA</name>
<dbReference type="PANTHER" id="PTHR17600:SF2">
    <property type="entry name" value="LRP CHAPERONE MESD"/>
    <property type="match status" value="1"/>
</dbReference>
<evidence type="ECO:0000256" key="8">
    <source>
        <dbReference type="SAM" id="SignalP"/>
    </source>
</evidence>
<evidence type="ECO:0000256" key="3">
    <source>
        <dbReference type="ARBA" id="ARBA00022687"/>
    </source>
</evidence>
<dbReference type="GO" id="GO:0005783">
    <property type="term" value="C:endoplasmic reticulum"/>
    <property type="evidence" value="ECO:0007669"/>
    <property type="project" value="UniProtKB-SubCell"/>
</dbReference>
<gene>
    <name evidence="9" type="ORF">DdX_05760</name>
</gene>
<sequence length="184" mass="21440">MNSLYRCLFCCVLLIFVSGEHSDKKRKDIRDYTDADIERLYEEWEENDDEELPDDEKPEHLRPKPKLDLEQLKQMSSSPEDLMKLSKKGQSVMMFVSVIDPSSEATTKAFANKMSKLWQSMLSNNHVDVQVYAIEDDRLLFMFKDGSQAWESRDFLVQQKECKDVTLEGKTTQGLGSRNEKEEL</sequence>
<dbReference type="GO" id="GO:0016055">
    <property type="term" value="P:Wnt signaling pathway"/>
    <property type="evidence" value="ECO:0007669"/>
    <property type="project" value="UniProtKB-KW"/>
</dbReference>
<dbReference type="InterPro" id="IPR019330">
    <property type="entry name" value="MESD"/>
</dbReference>
<keyword evidence="10" id="KW-1185">Reference proteome</keyword>
<evidence type="ECO:0000313" key="10">
    <source>
        <dbReference type="Proteomes" id="UP001201812"/>
    </source>
</evidence>
<keyword evidence="3" id="KW-0879">Wnt signaling pathway</keyword>
<dbReference type="Proteomes" id="UP001201812">
    <property type="component" value="Unassembled WGS sequence"/>
</dbReference>
<feature type="compositionally biased region" description="Acidic residues" evidence="7">
    <location>
        <begin position="43"/>
        <end position="54"/>
    </location>
</feature>
<dbReference type="EMBL" id="JAKKPZ010000006">
    <property type="protein sequence ID" value="KAI1720372.1"/>
    <property type="molecule type" value="Genomic_DNA"/>
</dbReference>
<evidence type="ECO:0000256" key="2">
    <source>
        <dbReference type="ARBA" id="ARBA00011068"/>
    </source>
</evidence>
<keyword evidence="4 8" id="KW-0732">Signal</keyword>
<protein>
    <submittedName>
        <fullName evidence="9">Chaperone for wingless signaling and trafficking of LDL receptor domain-containing protein</fullName>
    </submittedName>
</protein>
<dbReference type="AlphaFoldDB" id="A0AAD4RA93"/>
<feature type="compositionally biased region" description="Basic and acidic residues" evidence="7">
    <location>
        <begin position="55"/>
        <end position="68"/>
    </location>
</feature>
<evidence type="ECO:0000256" key="6">
    <source>
        <dbReference type="ARBA" id="ARBA00023186"/>
    </source>
</evidence>
<comment type="similarity">
    <text evidence="2">Belongs to the MESD family.</text>
</comment>
<evidence type="ECO:0000256" key="1">
    <source>
        <dbReference type="ARBA" id="ARBA00004240"/>
    </source>
</evidence>
<dbReference type="Gene3D" id="3.30.70.260">
    <property type="match status" value="1"/>
</dbReference>
<dbReference type="Pfam" id="PF10185">
    <property type="entry name" value="Mesd"/>
    <property type="match status" value="1"/>
</dbReference>
<comment type="subcellular location">
    <subcellularLocation>
        <location evidence="1">Endoplasmic reticulum</location>
    </subcellularLocation>
</comment>
<organism evidence="9 10">
    <name type="scientific">Ditylenchus destructor</name>
    <dbReference type="NCBI Taxonomy" id="166010"/>
    <lineage>
        <taxon>Eukaryota</taxon>
        <taxon>Metazoa</taxon>
        <taxon>Ecdysozoa</taxon>
        <taxon>Nematoda</taxon>
        <taxon>Chromadorea</taxon>
        <taxon>Rhabditida</taxon>
        <taxon>Tylenchina</taxon>
        <taxon>Tylenchomorpha</taxon>
        <taxon>Sphaerularioidea</taxon>
        <taxon>Anguinidae</taxon>
        <taxon>Anguininae</taxon>
        <taxon>Ditylenchus</taxon>
    </lineage>
</organism>
<dbReference type="Gene3D" id="6.10.250.640">
    <property type="match status" value="1"/>
</dbReference>
<evidence type="ECO:0000256" key="4">
    <source>
        <dbReference type="ARBA" id="ARBA00022729"/>
    </source>
</evidence>
<evidence type="ECO:0000313" key="9">
    <source>
        <dbReference type="EMBL" id="KAI1720372.1"/>
    </source>
</evidence>
<feature type="region of interest" description="Disordered" evidence="7">
    <location>
        <begin position="43"/>
        <end position="68"/>
    </location>
</feature>